<dbReference type="Proteomes" id="UP000032142">
    <property type="component" value="Unassembled WGS sequence"/>
</dbReference>
<accession>A0A0B0N4A7</accession>
<reference evidence="2" key="1">
    <citation type="submission" date="2014-09" db="EMBL/GenBank/DDBJ databases">
        <authorList>
            <person name="Mudge J."/>
            <person name="Ramaraj T."/>
            <person name="Lindquist I.E."/>
            <person name="Bharti A.K."/>
            <person name="Sundararajan A."/>
            <person name="Cameron C.T."/>
            <person name="Woodward J.E."/>
            <person name="May G.D."/>
            <person name="Brubaker C."/>
            <person name="Broadhvest J."/>
            <person name="Wilkins T.A."/>
        </authorList>
    </citation>
    <scope>NUCLEOTIDE SEQUENCE</scope>
    <source>
        <strain evidence="2">cv. AKA8401</strain>
    </source>
</reference>
<gene>
    <name evidence="1" type="ORF">F383_34542</name>
</gene>
<keyword evidence="2" id="KW-1185">Reference proteome</keyword>
<organism evidence="1 2">
    <name type="scientific">Gossypium arboreum</name>
    <name type="common">Tree cotton</name>
    <name type="synonym">Gossypium nanking</name>
    <dbReference type="NCBI Taxonomy" id="29729"/>
    <lineage>
        <taxon>Eukaryota</taxon>
        <taxon>Viridiplantae</taxon>
        <taxon>Streptophyta</taxon>
        <taxon>Embryophyta</taxon>
        <taxon>Tracheophyta</taxon>
        <taxon>Spermatophyta</taxon>
        <taxon>Magnoliopsida</taxon>
        <taxon>eudicotyledons</taxon>
        <taxon>Gunneridae</taxon>
        <taxon>Pentapetalae</taxon>
        <taxon>rosids</taxon>
        <taxon>malvids</taxon>
        <taxon>Malvales</taxon>
        <taxon>Malvaceae</taxon>
        <taxon>Malvoideae</taxon>
        <taxon>Gossypium</taxon>
    </lineage>
</organism>
<protein>
    <submittedName>
        <fullName evidence="1">Uncharacterized protein</fullName>
    </submittedName>
</protein>
<evidence type="ECO:0000313" key="1">
    <source>
        <dbReference type="EMBL" id="KHG07477.1"/>
    </source>
</evidence>
<name>A0A0B0N4A7_GOSAR</name>
<dbReference type="EMBL" id="JRRC01475222">
    <property type="protein sequence ID" value="KHG07477.1"/>
    <property type="molecule type" value="Genomic_DNA"/>
</dbReference>
<dbReference type="AlphaFoldDB" id="A0A0B0N4A7"/>
<comment type="caution">
    <text evidence="1">The sequence shown here is derived from an EMBL/GenBank/DDBJ whole genome shotgun (WGS) entry which is preliminary data.</text>
</comment>
<sequence>MQLGFKKCIWAGLYIYIFWVK</sequence>
<evidence type="ECO:0000313" key="2">
    <source>
        <dbReference type="Proteomes" id="UP000032142"/>
    </source>
</evidence>
<proteinExistence type="predicted"/>